<sequence>MNIVNDYIIYKLLFGQVSNNTRIVNKKFPPVITVGETSLSDHSHLSPLKQRLLHRKRSGSWSAGLNEVGRKSSMVTIAEAEEINSRAASLCRSIHEKNLPTSRSHSIISHDAKEVVEYPYASSPQLNHDRNFDKFQDKKPDLSRKSGGRKISKTDHKKVQRKRSNSCPDSDNLSMEDHNLTTTMCSRLDKCTLSTVASSNNFGSTNEINVECSAVDKNANEFVTVTVRPTKDDHVISDHLRVCRLVNRDDNEFHDSDEGEFTFKFFAKNNEWSPKTKKLSYSRQQQQDLRRKISKQKDSLFLPDEDDLDNVFEDGRKISAKSFHSVDSKNCVRRNLLPYNDTVQRSSEPTLLENLKSPRTKTQRNRRKNDSLDIPMKTSPRKSYQDPTCGSKSPRLGTRHSERDYGSTADYKPIRVKSPEKEPARGNIKTMGASMEEPAPKSPNKRQMIKDTKHSVNSVSMTNDRAPTSIRNDKKSFLRSKQCSVVSIDITSIPEILVGLNYSPSIGFVTLNLIKVSGLPSAGKTSFAKVTLFEDGKVTECKQTNSVSCDPNRDVDYKQAYMFGLGCMPISKVQIIIEIDKLWISTTQPQILPQKVGQIALGLSENGNQSFGTGHSHWLQMMKQNGYPTAVWHQLDENEDQV</sequence>
<evidence type="ECO:0000313" key="2">
    <source>
        <dbReference type="Proteomes" id="UP000887565"/>
    </source>
</evidence>
<organism evidence="2 3">
    <name type="scientific">Romanomermis culicivorax</name>
    <name type="common">Nematode worm</name>
    <dbReference type="NCBI Taxonomy" id="13658"/>
    <lineage>
        <taxon>Eukaryota</taxon>
        <taxon>Metazoa</taxon>
        <taxon>Ecdysozoa</taxon>
        <taxon>Nematoda</taxon>
        <taxon>Enoplea</taxon>
        <taxon>Dorylaimia</taxon>
        <taxon>Mermithida</taxon>
        <taxon>Mermithoidea</taxon>
        <taxon>Mermithidae</taxon>
        <taxon>Romanomermis</taxon>
    </lineage>
</organism>
<feature type="compositionally biased region" description="Basic and acidic residues" evidence="1">
    <location>
        <begin position="127"/>
        <end position="144"/>
    </location>
</feature>
<reference evidence="3" key="1">
    <citation type="submission" date="2022-11" db="UniProtKB">
        <authorList>
            <consortium name="WormBaseParasite"/>
        </authorList>
    </citation>
    <scope>IDENTIFICATION</scope>
</reference>
<dbReference type="Proteomes" id="UP000887565">
    <property type="component" value="Unplaced"/>
</dbReference>
<protein>
    <submittedName>
        <fullName evidence="3">Uncharacterized protein</fullName>
    </submittedName>
</protein>
<keyword evidence="2" id="KW-1185">Reference proteome</keyword>
<dbReference type="SUPFAM" id="SSF49562">
    <property type="entry name" value="C2 domain (Calcium/lipid-binding domain, CaLB)"/>
    <property type="match status" value="1"/>
</dbReference>
<dbReference type="AlphaFoldDB" id="A0A915IP43"/>
<feature type="compositionally biased region" description="Basic residues" evidence="1">
    <location>
        <begin position="146"/>
        <end position="164"/>
    </location>
</feature>
<evidence type="ECO:0000313" key="3">
    <source>
        <dbReference type="WBParaSite" id="nRc.2.0.1.t15958-RA"/>
    </source>
</evidence>
<dbReference type="InterPro" id="IPR035892">
    <property type="entry name" value="C2_domain_sf"/>
</dbReference>
<feature type="compositionally biased region" description="Basic residues" evidence="1">
    <location>
        <begin position="358"/>
        <end position="367"/>
    </location>
</feature>
<accession>A0A915IP43</accession>
<name>A0A915IP43_ROMCU</name>
<dbReference type="WBParaSite" id="nRc.2.0.1.t15958-RA">
    <property type="protein sequence ID" value="nRc.2.0.1.t15958-RA"/>
    <property type="gene ID" value="nRc.2.0.1.g15958"/>
</dbReference>
<feature type="region of interest" description="Disordered" evidence="1">
    <location>
        <begin position="122"/>
        <end position="176"/>
    </location>
</feature>
<feature type="region of interest" description="Disordered" evidence="1">
    <location>
        <begin position="342"/>
        <end position="448"/>
    </location>
</feature>
<dbReference type="Gene3D" id="2.60.40.150">
    <property type="entry name" value="C2 domain"/>
    <property type="match status" value="1"/>
</dbReference>
<feature type="compositionally biased region" description="Polar residues" evidence="1">
    <location>
        <begin position="381"/>
        <end position="391"/>
    </location>
</feature>
<proteinExistence type="predicted"/>
<evidence type="ECO:0000256" key="1">
    <source>
        <dbReference type="SAM" id="MobiDB-lite"/>
    </source>
</evidence>